<reference evidence="1" key="1">
    <citation type="submission" date="2014-09" db="EMBL/GenBank/DDBJ databases">
        <authorList>
            <person name="Magalhaes I.L.F."/>
            <person name="Oliveira U."/>
            <person name="Santos F.R."/>
            <person name="Vidigal T.H.D.A."/>
            <person name="Brescovit A.D."/>
            <person name="Santos A.J."/>
        </authorList>
    </citation>
    <scope>NUCLEOTIDE SEQUENCE</scope>
    <source>
        <tissue evidence="1">Shoot tissue taken approximately 20 cm above the soil surface</tissue>
    </source>
</reference>
<accession>A0A0A9GU13</accession>
<name>A0A0A9GU13_ARUDO</name>
<evidence type="ECO:0000313" key="1">
    <source>
        <dbReference type="EMBL" id="JAE28032.1"/>
    </source>
</evidence>
<organism evidence="1">
    <name type="scientific">Arundo donax</name>
    <name type="common">Giant reed</name>
    <name type="synonym">Donax arundinaceus</name>
    <dbReference type="NCBI Taxonomy" id="35708"/>
    <lineage>
        <taxon>Eukaryota</taxon>
        <taxon>Viridiplantae</taxon>
        <taxon>Streptophyta</taxon>
        <taxon>Embryophyta</taxon>
        <taxon>Tracheophyta</taxon>
        <taxon>Spermatophyta</taxon>
        <taxon>Magnoliopsida</taxon>
        <taxon>Liliopsida</taxon>
        <taxon>Poales</taxon>
        <taxon>Poaceae</taxon>
        <taxon>PACMAD clade</taxon>
        <taxon>Arundinoideae</taxon>
        <taxon>Arundineae</taxon>
        <taxon>Arundo</taxon>
    </lineage>
</organism>
<dbReference type="AlphaFoldDB" id="A0A0A9GU13"/>
<dbReference type="EMBL" id="GBRH01169864">
    <property type="protein sequence ID" value="JAE28032.1"/>
    <property type="molecule type" value="Transcribed_RNA"/>
</dbReference>
<protein>
    <submittedName>
        <fullName evidence="1">Uncharacterized protein</fullName>
    </submittedName>
</protein>
<sequence length="123" mass="13814">MIIKLEIRRNLPTCSNPPNVAFAFSNPCSVFLVPCSIFSVHAGYRICSFCIPTFPTLKKRHHVTVITNHKANSLPMSSCLSAACSTVVDTPNRPTYWPYRDRAVSRFLKQHPQVPNVSEVPEN</sequence>
<reference evidence="1" key="2">
    <citation type="journal article" date="2015" name="Data Brief">
        <title>Shoot transcriptome of the giant reed, Arundo donax.</title>
        <authorList>
            <person name="Barrero R.A."/>
            <person name="Guerrero F.D."/>
            <person name="Moolhuijzen P."/>
            <person name="Goolsby J.A."/>
            <person name="Tidwell J."/>
            <person name="Bellgard S.E."/>
            <person name="Bellgard M.I."/>
        </authorList>
    </citation>
    <scope>NUCLEOTIDE SEQUENCE</scope>
    <source>
        <tissue evidence="1">Shoot tissue taken approximately 20 cm above the soil surface</tissue>
    </source>
</reference>
<proteinExistence type="predicted"/>